<dbReference type="GeneID" id="803609"/>
<keyword evidence="1" id="KW-0175">Coiled coil</keyword>
<feature type="transmembrane region" description="Helical" evidence="2">
    <location>
        <begin position="133"/>
        <end position="157"/>
    </location>
</feature>
<evidence type="ECO:0000256" key="2">
    <source>
        <dbReference type="SAM" id="Phobius"/>
    </source>
</evidence>
<dbReference type="RefSeq" id="NP_150123.1">
    <property type="nucleotide sequence ID" value="NC_003049.1"/>
</dbReference>
<keyword evidence="2" id="KW-0472">Membrane</keyword>
<organism evidence="3">
    <name type="scientific">Schizophyllum commune</name>
    <name type="common">Split gill fungus</name>
    <dbReference type="NCBI Taxonomy" id="5334"/>
    <lineage>
        <taxon>Eukaryota</taxon>
        <taxon>Fungi</taxon>
        <taxon>Dikarya</taxon>
        <taxon>Basidiomycota</taxon>
        <taxon>Agaricomycotina</taxon>
        <taxon>Agaricomycetes</taxon>
        <taxon>Agaricomycetidae</taxon>
        <taxon>Agaricales</taxon>
        <taxon>Schizophyllaceae</taxon>
        <taxon>Schizophyllum</taxon>
    </lineage>
</organism>
<gene>
    <name evidence="3" type="primary">orf214</name>
</gene>
<geneLocation type="mitochondrion" evidence="3"/>
<keyword evidence="3" id="KW-0496">Mitochondrion</keyword>
<feature type="transmembrane region" description="Helical" evidence="2">
    <location>
        <begin position="189"/>
        <end position="212"/>
    </location>
</feature>
<feature type="coiled-coil region" evidence="1">
    <location>
        <begin position="59"/>
        <end position="86"/>
    </location>
</feature>
<evidence type="ECO:0000256" key="1">
    <source>
        <dbReference type="SAM" id="Coils"/>
    </source>
</evidence>
<reference evidence="3" key="1">
    <citation type="submission" date="2001-07" db="EMBL/GenBank/DDBJ databases">
        <authorList>
            <person name="Lang F.B.F."/>
        </authorList>
    </citation>
    <scope>NUCLEOTIDE SEQUENCE</scope>
</reference>
<evidence type="ECO:0000313" key="3">
    <source>
        <dbReference type="EMBL" id="AAK83407.1"/>
    </source>
</evidence>
<dbReference type="AlphaFoldDB" id="Q94ZJ0"/>
<dbReference type="EMBL" id="AF402141">
    <property type="protein sequence ID" value="AAK83407.1"/>
    <property type="molecule type" value="Genomic_DNA"/>
</dbReference>
<keyword evidence="2" id="KW-0812">Transmembrane</keyword>
<protein>
    <submittedName>
        <fullName evidence="3">Orf214</fullName>
    </submittedName>
</protein>
<proteinExistence type="predicted"/>
<keyword evidence="2" id="KW-1133">Transmembrane helix</keyword>
<name>Q94ZJ0_SCHCO</name>
<feature type="transmembrane region" description="Helical" evidence="2">
    <location>
        <begin position="29"/>
        <end position="49"/>
    </location>
</feature>
<accession>Q94ZJ0</accession>
<sequence length="214" mass="25225">MKFLLSFLKIVALPFTYLSKLDQIPKDMYIDLLFYLFIIVSIVLAFVNYNEILLSVNTLEIEEERITQLENKLNLLEKEQLEQRAVLSQNSDYKIATLIDEENELTKNFFSFGLDSIFSRYSDYLLTLSDTQLISYINILFCISLIYNGFNLLICFFGNKLIYNLNLSIKFPKLAKLLAHRQKQNKFRIWVYTCTSILFLFGQLFTNIYLIYLG</sequence>
<reference evidence="3" key="2">
    <citation type="journal article" date="2002" name="Mol. Biol. Evol.">
        <title>Hyaloraphidium curvatum: a linear mitochondrial genome, tRNA editing, and an evolutionary link to lower fungi.</title>
        <authorList>
            <person name="Forget L."/>
            <person name="Ustinova J."/>
            <person name="Wang Z."/>
            <person name="Huss V.A."/>
            <person name="Franz Lang B."/>
        </authorList>
    </citation>
    <scope>NUCLEOTIDE SEQUENCE</scope>
</reference>